<feature type="binding site" evidence="19">
    <location>
        <position position="50"/>
    </location>
    <ligand>
        <name>Ca(2+)</name>
        <dbReference type="ChEBI" id="CHEBI:29108"/>
    </ligand>
</feature>
<evidence type="ECO:0000256" key="20">
    <source>
        <dbReference type="PIRSR" id="PIRSR601211-3"/>
    </source>
</evidence>
<keyword evidence="6 22" id="KW-0378">Hydrolase</keyword>
<feature type="disulfide bond" evidence="20">
    <location>
        <begin position="81"/>
        <end position="111"/>
    </location>
</feature>
<evidence type="ECO:0000256" key="17">
    <source>
        <dbReference type="ARBA" id="ARBA00049039"/>
    </source>
</evidence>
<evidence type="ECO:0000256" key="22">
    <source>
        <dbReference type="RuleBase" id="RU361236"/>
    </source>
</evidence>
<evidence type="ECO:0000256" key="11">
    <source>
        <dbReference type="ARBA" id="ARBA00047535"/>
    </source>
</evidence>
<dbReference type="Pfam" id="PF00068">
    <property type="entry name" value="Phospholip_A2_1"/>
    <property type="match status" value="1"/>
</dbReference>
<evidence type="ECO:0000256" key="8">
    <source>
        <dbReference type="ARBA" id="ARBA00022963"/>
    </source>
</evidence>
<evidence type="ECO:0000256" key="1">
    <source>
        <dbReference type="ARBA" id="ARBA00004613"/>
    </source>
</evidence>
<dbReference type="Gene3D" id="1.20.90.10">
    <property type="entry name" value="Phospholipase A2 domain"/>
    <property type="match status" value="1"/>
</dbReference>
<comment type="similarity">
    <text evidence="21">Belongs to the phospholipase A2 family.</text>
</comment>
<dbReference type="GO" id="GO:0006644">
    <property type="term" value="P:phospholipid metabolic process"/>
    <property type="evidence" value="ECO:0007669"/>
    <property type="project" value="InterPro"/>
</dbReference>
<evidence type="ECO:0000256" key="16">
    <source>
        <dbReference type="ARBA" id="ARBA00048699"/>
    </source>
</evidence>
<keyword evidence="10 20" id="KW-1015">Disulfide bond</keyword>
<comment type="catalytic activity">
    <reaction evidence="11">
        <text>N,1-dihexadecanoyl-2-(9Z,12Z-octadecadienoyl)-sn-glycero-3-phosphoethanolamine + H2O = N,1-dihexadecanoyl-sn-glycero-3-phosphoethanolamine + (9Z,12Z)-octadecadienoate + H(+)</text>
        <dbReference type="Rhea" id="RHEA:56424"/>
        <dbReference type="ChEBI" id="CHEBI:15377"/>
        <dbReference type="ChEBI" id="CHEBI:15378"/>
        <dbReference type="ChEBI" id="CHEBI:30245"/>
        <dbReference type="ChEBI" id="CHEBI:85334"/>
        <dbReference type="ChEBI" id="CHEBI:85335"/>
    </reaction>
    <physiologicalReaction direction="left-to-right" evidence="11">
        <dbReference type="Rhea" id="RHEA:56425"/>
    </physiologicalReaction>
</comment>
<evidence type="ECO:0000313" key="24">
    <source>
        <dbReference type="Ensembl" id="ENSVKKP00000014057.1"/>
    </source>
</evidence>
<evidence type="ECO:0000256" key="7">
    <source>
        <dbReference type="ARBA" id="ARBA00022837"/>
    </source>
</evidence>
<dbReference type="Proteomes" id="UP000694545">
    <property type="component" value="Unplaced"/>
</dbReference>
<evidence type="ECO:0000256" key="10">
    <source>
        <dbReference type="ARBA" id="ARBA00023157"/>
    </source>
</evidence>
<comment type="catalytic activity">
    <reaction evidence="22">
        <text>a 1,2-diacyl-sn-glycero-3-phosphocholine + H2O = a 1-acyl-sn-glycero-3-phosphocholine + a fatty acid + H(+)</text>
        <dbReference type="Rhea" id="RHEA:15801"/>
        <dbReference type="ChEBI" id="CHEBI:15377"/>
        <dbReference type="ChEBI" id="CHEBI:15378"/>
        <dbReference type="ChEBI" id="CHEBI:28868"/>
        <dbReference type="ChEBI" id="CHEBI:57643"/>
        <dbReference type="ChEBI" id="CHEBI:58168"/>
        <dbReference type="EC" id="3.1.1.4"/>
    </reaction>
</comment>
<feature type="disulfide bond" evidence="20">
    <location>
        <begin position="49"/>
        <end position="65"/>
    </location>
</feature>
<dbReference type="GO" id="GO:0050482">
    <property type="term" value="P:arachidonate secretion"/>
    <property type="evidence" value="ECO:0007669"/>
    <property type="project" value="InterPro"/>
</dbReference>
<evidence type="ECO:0000256" key="3">
    <source>
        <dbReference type="ARBA" id="ARBA00022525"/>
    </source>
</evidence>
<dbReference type="EC" id="3.1.1.4" evidence="2 22"/>
<evidence type="ECO:0000256" key="4">
    <source>
        <dbReference type="ARBA" id="ARBA00022723"/>
    </source>
</evidence>
<dbReference type="FunFam" id="1.20.90.10:FF:000011">
    <property type="entry name" value="Phospholipase A(2)"/>
    <property type="match status" value="1"/>
</dbReference>
<keyword evidence="9 22" id="KW-0443">Lipid metabolism</keyword>
<dbReference type="InterPro" id="IPR036444">
    <property type="entry name" value="PLipase_A2_dom_sf"/>
</dbReference>
<feature type="active site" evidence="18">
    <location>
        <position position="68"/>
    </location>
</feature>
<keyword evidence="4 19" id="KW-0479">Metal-binding</keyword>
<dbReference type="InterPro" id="IPR016090">
    <property type="entry name" value="PLA2-like_dom"/>
</dbReference>
<comment type="subcellular location">
    <subcellularLocation>
        <location evidence="1 22">Secreted</location>
    </subcellularLocation>
</comment>
<dbReference type="OMA" id="RDACECD"/>
<dbReference type="Ensembl" id="ENSVKKT00000014393.1">
    <property type="protein sequence ID" value="ENSVKKP00000014057.1"/>
    <property type="gene ID" value="ENSVKKG00000009679.1"/>
</dbReference>
<gene>
    <name evidence="24" type="primary">PLA2G1B</name>
</gene>
<dbReference type="SMART" id="SM00085">
    <property type="entry name" value="PA2c"/>
    <property type="match status" value="1"/>
</dbReference>
<dbReference type="PROSITE" id="PS00118">
    <property type="entry name" value="PA2_HIS"/>
    <property type="match status" value="1"/>
</dbReference>
<feature type="disulfide bond" evidence="20">
    <location>
        <begin position="71"/>
        <end position="118"/>
    </location>
</feature>
<comment type="catalytic activity">
    <reaction evidence="15">
        <text>1-hexadecanoyl-2-(5Z,8Z,11Z,14Z-eicosatetraenoyl)-sn-glycero-3-phosphocholine + H2O = 1-hexadecanoyl-sn-glycero-3-phosphocholine + (5Z,8Z,11Z,14Z)-eicosatetraenoate + H(+)</text>
        <dbReference type="Rhea" id="RHEA:40427"/>
        <dbReference type="ChEBI" id="CHEBI:15377"/>
        <dbReference type="ChEBI" id="CHEBI:15378"/>
        <dbReference type="ChEBI" id="CHEBI:32395"/>
        <dbReference type="ChEBI" id="CHEBI:72998"/>
        <dbReference type="ChEBI" id="CHEBI:73003"/>
    </reaction>
    <physiologicalReaction direction="left-to-right" evidence="15">
        <dbReference type="Rhea" id="RHEA:40428"/>
    </physiologicalReaction>
</comment>
<evidence type="ECO:0000256" key="14">
    <source>
        <dbReference type="ARBA" id="ARBA00048227"/>
    </source>
</evidence>
<evidence type="ECO:0000256" key="2">
    <source>
        <dbReference type="ARBA" id="ARBA00013278"/>
    </source>
</evidence>
<dbReference type="InterPro" id="IPR001211">
    <property type="entry name" value="PLA2"/>
</dbReference>
<dbReference type="GO" id="GO:0047498">
    <property type="term" value="F:calcium-dependent phospholipase A2 activity"/>
    <property type="evidence" value="ECO:0007669"/>
    <property type="project" value="TreeGrafter"/>
</dbReference>
<organism evidence="24 25">
    <name type="scientific">Varanus komodoensis</name>
    <name type="common">Komodo dragon</name>
    <dbReference type="NCBI Taxonomy" id="61221"/>
    <lineage>
        <taxon>Eukaryota</taxon>
        <taxon>Metazoa</taxon>
        <taxon>Chordata</taxon>
        <taxon>Craniata</taxon>
        <taxon>Vertebrata</taxon>
        <taxon>Euteleostomi</taxon>
        <taxon>Lepidosauria</taxon>
        <taxon>Squamata</taxon>
        <taxon>Bifurcata</taxon>
        <taxon>Unidentata</taxon>
        <taxon>Episquamata</taxon>
        <taxon>Toxicofera</taxon>
        <taxon>Anguimorpha</taxon>
        <taxon>Paleoanguimorpha</taxon>
        <taxon>Varanoidea</taxon>
        <taxon>Varanidae</taxon>
        <taxon>Varanus</taxon>
    </lineage>
</organism>
<dbReference type="GO" id="GO:0005509">
    <property type="term" value="F:calcium ion binding"/>
    <property type="evidence" value="ECO:0007669"/>
    <property type="project" value="InterPro"/>
</dbReference>
<evidence type="ECO:0000256" key="6">
    <source>
        <dbReference type="ARBA" id="ARBA00022801"/>
    </source>
</evidence>
<evidence type="ECO:0000256" key="12">
    <source>
        <dbReference type="ARBA" id="ARBA00048015"/>
    </source>
</evidence>
<dbReference type="GO" id="GO:0016042">
    <property type="term" value="P:lipid catabolic process"/>
    <property type="evidence" value="ECO:0007669"/>
    <property type="project" value="UniProtKB-KW"/>
</dbReference>
<evidence type="ECO:0000256" key="13">
    <source>
        <dbReference type="ARBA" id="ARBA00048221"/>
    </source>
</evidence>
<dbReference type="GO" id="GO:0005543">
    <property type="term" value="F:phospholipid binding"/>
    <property type="evidence" value="ECO:0007669"/>
    <property type="project" value="TreeGrafter"/>
</dbReference>
<reference evidence="24" key="2">
    <citation type="submission" date="2025-09" db="UniProtKB">
        <authorList>
            <consortium name="Ensembl"/>
        </authorList>
    </citation>
    <scope>IDENTIFICATION</scope>
</reference>
<feature type="binding site" evidence="19">
    <location>
        <position position="48"/>
    </location>
    <ligand>
        <name>Ca(2+)</name>
        <dbReference type="ChEBI" id="CHEBI:29108"/>
    </ligand>
</feature>
<evidence type="ECO:0000259" key="23">
    <source>
        <dbReference type="SMART" id="SM00085"/>
    </source>
</evidence>
<dbReference type="InterPro" id="IPR033113">
    <property type="entry name" value="PLA2_histidine"/>
</dbReference>
<evidence type="ECO:0000256" key="15">
    <source>
        <dbReference type="ARBA" id="ARBA00048373"/>
    </source>
</evidence>
<comment type="catalytic activity">
    <reaction evidence="17">
        <text>1-hexadecanoyl-2-(9Z,12Z-octadecadienoyl)-sn-glycero-3-phosphoethanolamine + H2O = 1-hexadecanoyl-sn-glycero-3-phosphoethanolamine + (9Z,12Z)-octadecadienoate + H(+)</text>
        <dbReference type="Rhea" id="RHEA:40815"/>
        <dbReference type="ChEBI" id="CHEBI:15377"/>
        <dbReference type="ChEBI" id="CHEBI:15378"/>
        <dbReference type="ChEBI" id="CHEBI:30245"/>
        <dbReference type="ChEBI" id="CHEBI:73004"/>
        <dbReference type="ChEBI" id="CHEBI:73008"/>
    </reaction>
    <physiologicalReaction direction="left-to-right" evidence="17">
        <dbReference type="Rhea" id="RHEA:40816"/>
    </physiologicalReaction>
</comment>
<protein>
    <recommendedName>
        <fullName evidence="2 22">Phospholipase A2</fullName>
        <ecNumber evidence="2 22">3.1.1.4</ecNumber>
    </recommendedName>
</protein>
<comment type="catalytic activity">
    <reaction evidence="13">
        <text>N-hexadecanoyl-1,2-di-(9Z-octadecenoyl)-sn-glycero-3-phosphoethanolamine + H2O = N-hexadecanoyl-1-(9Z-octadecenoyl)-sn-glycero-3-phosphoethanolamine + (9Z)-octadecenoate + H(+)</text>
        <dbReference type="Rhea" id="RHEA:45424"/>
        <dbReference type="ChEBI" id="CHEBI:15377"/>
        <dbReference type="ChEBI" id="CHEBI:15378"/>
        <dbReference type="ChEBI" id="CHEBI:30823"/>
        <dbReference type="ChEBI" id="CHEBI:78097"/>
        <dbReference type="ChEBI" id="CHEBI:85217"/>
    </reaction>
    <physiologicalReaction direction="left-to-right" evidence="13">
        <dbReference type="Rhea" id="RHEA:45425"/>
    </physiologicalReaction>
</comment>
<dbReference type="SUPFAM" id="SSF48619">
    <property type="entry name" value="Phospholipase A2, PLA2"/>
    <property type="match status" value="1"/>
</dbReference>
<feature type="binding site" evidence="19">
    <location>
        <position position="69"/>
    </location>
    <ligand>
        <name>Ca(2+)</name>
        <dbReference type="ChEBI" id="CHEBI:29108"/>
    </ligand>
</feature>
<dbReference type="PANTHER" id="PTHR11716:SF94">
    <property type="entry name" value="PHOSPHOLIPASE A2"/>
    <property type="match status" value="1"/>
</dbReference>
<keyword evidence="8" id="KW-0442">Lipid degradation</keyword>
<feature type="disulfide bond" evidence="20">
    <location>
        <begin position="64"/>
        <end position="125"/>
    </location>
</feature>
<feature type="active site" evidence="18">
    <location>
        <position position="119"/>
    </location>
</feature>
<evidence type="ECO:0000256" key="5">
    <source>
        <dbReference type="ARBA" id="ARBA00022729"/>
    </source>
</evidence>
<proteinExistence type="inferred from homology"/>
<feature type="binding site" evidence="19">
    <location>
        <position position="52"/>
    </location>
    <ligand>
        <name>Ca(2+)</name>
        <dbReference type="ChEBI" id="CHEBI:29108"/>
    </ligand>
</feature>
<dbReference type="GO" id="GO:0005102">
    <property type="term" value="F:signaling receptor binding"/>
    <property type="evidence" value="ECO:0007669"/>
    <property type="project" value="UniProtKB-ARBA"/>
</dbReference>
<keyword evidence="25" id="KW-1185">Reference proteome</keyword>
<evidence type="ECO:0000256" key="21">
    <source>
        <dbReference type="RuleBase" id="RU003654"/>
    </source>
</evidence>
<evidence type="ECO:0000256" key="9">
    <source>
        <dbReference type="ARBA" id="ARBA00023098"/>
    </source>
</evidence>
<reference evidence="24" key="1">
    <citation type="submission" date="2025-08" db="UniProtKB">
        <authorList>
            <consortium name="Ensembl"/>
        </authorList>
    </citation>
    <scope>IDENTIFICATION</scope>
</reference>
<evidence type="ECO:0000256" key="19">
    <source>
        <dbReference type="PIRSR" id="PIRSR601211-2"/>
    </source>
</evidence>
<keyword evidence="7 19" id="KW-0106">Calcium</keyword>
<dbReference type="GO" id="GO:0005576">
    <property type="term" value="C:extracellular region"/>
    <property type="evidence" value="ECO:0007669"/>
    <property type="project" value="UniProtKB-SubCell"/>
</dbReference>
<dbReference type="PANTHER" id="PTHR11716">
    <property type="entry name" value="PHOSPHOLIPASE A2 FAMILY MEMBER"/>
    <property type="match status" value="1"/>
</dbReference>
<evidence type="ECO:0000313" key="25">
    <source>
        <dbReference type="Proteomes" id="UP000694545"/>
    </source>
</evidence>
<dbReference type="CDD" id="cd00125">
    <property type="entry name" value="PLA2c"/>
    <property type="match status" value="1"/>
</dbReference>
<accession>A0A8D2KYD1</accession>
<comment type="cofactor">
    <cofactor evidence="19">
        <name>Ca(2+)</name>
        <dbReference type="ChEBI" id="CHEBI:29108"/>
    </cofactor>
    <text evidence="19">Binds 1 Ca(2+) ion per subunit.</text>
</comment>
<comment type="catalytic activity">
    <reaction evidence="12">
        <text>1-hexadecanoyl-2-(9Z-octadecenoyl)-sn-glycero-3-phospho-(1'-sn-glycerol) + H2O = 1-hexadecanoyl-sn-glycero-3-phospho-(1'-sn-glycerol) + (9Z)-octadecenoate + H(+)</text>
        <dbReference type="Rhea" id="RHEA:40919"/>
        <dbReference type="ChEBI" id="CHEBI:15377"/>
        <dbReference type="ChEBI" id="CHEBI:15378"/>
        <dbReference type="ChEBI" id="CHEBI:30823"/>
        <dbReference type="ChEBI" id="CHEBI:72841"/>
        <dbReference type="ChEBI" id="CHEBI:75158"/>
    </reaction>
    <physiologicalReaction direction="left-to-right" evidence="12">
        <dbReference type="Rhea" id="RHEA:40920"/>
    </physiologicalReaction>
</comment>
<comment type="catalytic activity">
    <reaction evidence="14">
        <text>1,2-dihexadecanoyl-sn-glycero-3-phosphocholine + H2O = 1-hexadecanoyl-sn-glycero-3-phosphocholine + hexadecanoate + H(+)</text>
        <dbReference type="Rhea" id="RHEA:41223"/>
        <dbReference type="ChEBI" id="CHEBI:7896"/>
        <dbReference type="ChEBI" id="CHEBI:15377"/>
        <dbReference type="ChEBI" id="CHEBI:15378"/>
        <dbReference type="ChEBI" id="CHEBI:72998"/>
        <dbReference type="ChEBI" id="CHEBI:72999"/>
    </reaction>
    <physiologicalReaction direction="left-to-right" evidence="14">
        <dbReference type="Rhea" id="RHEA:41224"/>
    </physiologicalReaction>
</comment>
<dbReference type="AlphaFoldDB" id="A0A8D2KYD1"/>
<keyword evidence="3 22" id="KW-0964">Secreted</keyword>
<dbReference type="PRINTS" id="PR00389">
    <property type="entry name" value="PHPHLIPASEA2"/>
</dbReference>
<keyword evidence="5" id="KW-0732">Signal</keyword>
<name>A0A8D2KYD1_VARKO</name>
<dbReference type="InterPro" id="IPR033112">
    <property type="entry name" value="PLA2_Asp_AS"/>
</dbReference>
<feature type="domain" description="Phospholipase A2-like central" evidence="23">
    <location>
        <begin position="21"/>
        <end position="145"/>
    </location>
</feature>
<dbReference type="PROSITE" id="PS00119">
    <property type="entry name" value="PA2_ASP"/>
    <property type="match status" value="1"/>
</dbReference>
<comment type="catalytic activity">
    <reaction evidence="16">
        <text>1-hexadecanoyl-2-(9Z-octadecenoyl)-sn-glycero-3-phosphocholine + H2O = 1-hexadecanoyl-sn-glycero-3-phosphocholine + (9Z)-octadecenoate + H(+)</text>
        <dbReference type="Rhea" id="RHEA:38779"/>
        <dbReference type="ChEBI" id="CHEBI:15377"/>
        <dbReference type="ChEBI" id="CHEBI:15378"/>
        <dbReference type="ChEBI" id="CHEBI:30823"/>
        <dbReference type="ChEBI" id="CHEBI:72998"/>
        <dbReference type="ChEBI" id="CHEBI:73001"/>
    </reaction>
    <physiologicalReaction direction="left-to-right" evidence="16">
        <dbReference type="Rhea" id="RHEA:38780"/>
    </physiologicalReaction>
</comment>
<feature type="disulfide bond" evidence="20">
    <location>
        <begin position="104"/>
        <end position="116"/>
    </location>
</feature>
<evidence type="ECO:0000256" key="18">
    <source>
        <dbReference type="PIRSR" id="PIRSR601211-1"/>
    </source>
</evidence>
<sequence>MQSTSTIVLNLLSRNAAKSRNLWQFWKMIKCVIPSSNPVWDFSTYGCYCGLGGSGTPVDALDRCCQAHDNCYSAAKKHPECRFLLDNPYMNTYHYKCSGTTITCEGKNGECEAFICNCDRSAALCFAGAPHHGENKRPGASGRCQ</sequence>